<organism evidence="2 3">
    <name type="scientific">Trematosphaeria pertusa</name>
    <dbReference type="NCBI Taxonomy" id="390896"/>
    <lineage>
        <taxon>Eukaryota</taxon>
        <taxon>Fungi</taxon>
        <taxon>Dikarya</taxon>
        <taxon>Ascomycota</taxon>
        <taxon>Pezizomycotina</taxon>
        <taxon>Dothideomycetes</taxon>
        <taxon>Pleosporomycetidae</taxon>
        <taxon>Pleosporales</taxon>
        <taxon>Massarineae</taxon>
        <taxon>Trematosphaeriaceae</taxon>
        <taxon>Trematosphaeria</taxon>
    </lineage>
</organism>
<feature type="region of interest" description="Disordered" evidence="1">
    <location>
        <begin position="120"/>
        <end position="212"/>
    </location>
</feature>
<feature type="compositionally biased region" description="Polar residues" evidence="1">
    <location>
        <begin position="336"/>
        <end position="348"/>
    </location>
</feature>
<dbReference type="EMBL" id="ML987191">
    <property type="protein sequence ID" value="KAF2252976.1"/>
    <property type="molecule type" value="Genomic_DNA"/>
</dbReference>
<reference evidence="2" key="1">
    <citation type="journal article" date="2020" name="Stud. Mycol.">
        <title>101 Dothideomycetes genomes: a test case for predicting lifestyles and emergence of pathogens.</title>
        <authorList>
            <person name="Haridas S."/>
            <person name="Albert R."/>
            <person name="Binder M."/>
            <person name="Bloem J."/>
            <person name="Labutti K."/>
            <person name="Salamov A."/>
            <person name="Andreopoulos B."/>
            <person name="Baker S."/>
            <person name="Barry K."/>
            <person name="Bills G."/>
            <person name="Bluhm B."/>
            <person name="Cannon C."/>
            <person name="Castanera R."/>
            <person name="Culley D."/>
            <person name="Daum C."/>
            <person name="Ezra D."/>
            <person name="Gonzalez J."/>
            <person name="Henrissat B."/>
            <person name="Kuo A."/>
            <person name="Liang C."/>
            <person name="Lipzen A."/>
            <person name="Lutzoni F."/>
            <person name="Magnuson J."/>
            <person name="Mondo S."/>
            <person name="Nolan M."/>
            <person name="Ohm R."/>
            <person name="Pangilinan J."/>
            <person name="Park H.-J."/>
            <person name="Ramirez L."/>
            <person name="Alfaro M."/>
            <person name="Sun H."/>
            <person name="Tritt A."/>
            <person name="Yoshinaga Y."/>
            <person name="Zwiers L.-H."/>
            <person name="Turgeon B."/>
            <person name="Goodwin S."/>
            <person name="Spatafora J."/>
            <person name="Crous P."/>
            <person name="Grigoriev I."/>
        </authorList>
    </citation>
    <scope>NUCLEOTIDE SEQUENCE</scope>
    <source>
        <strain evidence="2">CBS 122368</strain>
    </source>
</reference>
<feature type="region of interest" description="Disordered" evidence="1">
    <location>
        <begin position="285"/>
        <end position="449"/>
    </location>
</feature>
<feature type="region of interest" description="Disordered" evidence="1">
    <location>
        <begin position="42"/>
        <end position="73"/>
    </location>
</feature>
<dbReference type="GeneID" id="54588578"/>
<protein>
    <submittedName>
        <fullName evidence="2">Uncharacterized protein</fullName>
    </submittedName>
</protein>
<sequence length="531" mass="58005">MAEEFPTPPSSDQAESIESFDRSSRLFIRSFILSIFSRKPSIKTNKSATSTSPTSEDPAPADSVRASEESDRIHSVIEVDPIVSDAHFDYDYTRPFKTERSPTPVTPTDDAANIERRLELALPPKDDFPPPPDAIELRDTARTDTSAGARLGKHGSGPGLASIPSKADHVAFPHSQCVPTDTSTEGPISRRRPLSATARPQPSPVTPYMPLKSKKSLGRILGEFLCVSANPDDESSTDEPTPRPAVQYSVALTRKRTQKRSGGMQPYSSGDGTIYVPMYANKSHLGSTMGESHKGRGANSMTSSPKKKRPSMQRVDSAMSVRVPDSQPKIMLAPNRSGTRSRSGSVYSLNPLALETPSSRRPNPKLHRTGSATGNDWVKAYIPQDKRSSGGKRHSNHHSSTPFSSSRPSSRKSASDVLDHSSSPSTEQKSSASLSTNTDDPDSSSSQTYVTLLPNPLFQTPRLPLAKQVIEKEQSTAQMEEAKSSSASRNAELRTTRSSTVSCGRPSRSGSRRCFKRPSRERPRHRLHWSW</sequence>
<accession>A0A6A6IRG7</accession>
<dbReference type="Proteomes" id="UP000800094">
    <property type="component" value="Unassembled WGS sequence"/>
</dbReference>
<feature type="compositionally biased region" description="Polar residues" evidence="1">
    <location>
        <begin position="420"/>
        <end position="432"/>
    </location>
</feature>
<dbReference type="RefSeq" id="XP_033687980.1">
    <property type="nucleotide sequence ID" value="XM_033835248.1"/>
</dbReference>
<feature type="compositionally biased region" description="Low complexity" evidence="1">
    <location>
        <begin position="433"/>
        <end position="448"/>
    </location>
</feature>
<evidence type="ECO:0000313" key="3">
    <source>
        <dbReference type="Proteomes" id="UP000800094"/>
    </source>
</evidence>
<feature type="compositionally biased region" description="Low complexity" evidence="1">
    <location>
        <begin position="398"/>
        <end position="412"/>
    </location>
</feature>
<keyword evidence="3" id="KW-1185">Reference proteome</keyword>
<dbReference type="AlphaFoldDB" id="A0A6A6IRG7"/>
<evidence type="ECO:0000256" key="1">
    <source>
        <dbReference type="SAM" id="MobiDB-lite"/>
    </source>
</evidence>
<gene>
    <name evidence="2" type="ORF">BU26DRAFT_601185</name>
</gene>
<feature type="region of interest" description="Disordered" evidence="1">
    <location>
        <begin position="471"/>
        <end position="531"/>
    </location>
</feature>
<feature type="compositionally biased region" description="Polar residues" evidence="1">
    <location>
        <begin position="42"/>
        <end position="55"/>
    </location>
</feature>
<proteinExistence type="predicted"/>
<feature type="compositionally biased region" description="Polar residues" evidence="1">
    <location>
        <begin position="177"/>
        <end position="186"/>
    </location>
</feature>
<feature type="region of interest" description="Disordered" evidence="1">
    <location>
        <begin position="230"/>
        <end position="269"/>
    </location>
</feature>
<evidence type="ECO:0000313" key="2">
    <source>
        <dbReference type="EMBL" id="KAF2252976.1"/>
    </source>
</evidence>
<name>A0A6A6IRG7_9PLEO</name>
<feature type="compositionally biased region" description="Basic residues" evidence="1">
    <location>
        <begin position="510"/>
        <end position="531"/>
    </location>
</feature>